<feature type="signal peptide" evidence="1">
    <location>
        <begin position="1"/>
        <end position="40"/>
    </location>
</feature>
<comment type="caution">
    <text evidence="2">The sequence shown here is derived from an EMBL/GenBank/DDBJ whole genome shotgun (WGS) entry which is preliminary data.</text>
</comment>
<dbReference type="AlphaFoldDB" id="A0A9W6R010"/>
<keyword evidence="1" id="KW-0732">Signal</keyword>
<evidence type="ECO:0000256" key="1">
    <source>
        <dbReference type="SAM" id="SignalP"/>
    </source>
</evidence>
<dbReference type="EMBL" id="BSTI01000005">
    <property type="protein sequence ID" value="GLY66076.1"/>
    <property type="molecule type" value="Genomic_DNA"/>
</dbReference>
<dbReference type="RefSeq" id="WP_285487016.1">
    <property type="nucleotide sequence ID" value="NZ_BSTI01000005.1"/>
</dbReference>
<name>A0A9W6R010_9PSEU</name>
<gene>
    <name evidence="2" type="ORF">Atai01_26950</name>
</gene>
<protein>
    <submittedName>
        <fullName evidence="2">Uncharacterized protein</fullName>
    </submittedName>
</protein>
<proteinExistence type="predicted"/>
<accession>A0A9W6R010</accession>
<organism evidence="2 3">
    <name type="scientific">Amycolatopsis taiwanensis</name>
    <dbReference type="NCBI Taxonomy" id="342230"/>
    <lineage>
        <taxon>Bacteria</taxon>
        <taxon>Bacillati</taxon>
        <taxon>Actinomycetota</taxon>
        <taxon>Actinomycetes</taxon>
        <taxon>Pseudonocardiales</taxon>
        <taxon>Pseudonocardiaceae</taxon>
        <taxon>Amycolatopsis</taxon>
    </lineage>
</organism>
<feature type="chain" id="PRO_5040850251" evidence="1">
    <location>
        <begin position="41"/>
        <end position="739"/>
    </location>
</feature>
<sequence>MHRRKKLAETFRSGPQWTIRALLAGVVAAGVAAVPAPAEAEPVGAPATAVSATVTLPTGDRVVVPASGQPSYLGSSPGGVVSYQGANGDRYVIPAIAQPYLGKQLDPSLFDVSALARDDAATRIPVTLTFAAGATPATPAGVTLTSVDGTSASGYLTPGRDFANLLRSRIGADVAAGRKPGTSGLFDGLAAMNLATGAPGPIVQPRYPMRTLQINGVDEAGAPGNFTVFVMNTDSMSKMAIQVPLVDGIARIAVPTGNYTASAGVGSYDEQGNNTAMRFVDLNDFAVDDTSAPSSITIDMRAANSAISVRTPRPATQDIVIAGYYRFDATGRDGMNIWVGATGQVPVYVNAQPAARTGRLHYLLTWGGTAADPGERYRYNVVFPSDNGVSADQAYTVRTDQLATVRQRLSADPGYAGKSISLLTVPTDPAISSRWGGGVGAADSGATVPGELTQYLGTADGGQWANMYNAPFMPLIGDVRTYAAGKEYAERWGHGPIAAGFGQYTGTNTCLACVAGSTVGLAIPSFHDSAGHTSADQAPMPGHLALYRDGTRLVDEDTYGVVITDNPARKSTYRAVFDVDLTGQGSYRQATKTTTDLTFSYSPNPAPGSTLPASGTCPGQTASTPCRILPVLTLNYQMASDDTNTSGLAVQTMGVKAGHLSYDGAGSKAPITSLTVSVSFDGGATWQPSTVYGSTGDYTARWSNPASARGTSPALRVTATDAIGGSITQTITDAYTIAG</sequence>
<keyword evidence="3" id="KW-1185">Reference proteome</keyword>
<dbReference type="Proteomes" id="UP001165136">
    <property type="component" value="Unassembled WGS sequence"/>
</dbReference>
<evidence type="ECO:0000313" key="3">
    <source>
        <dbReference type="Proteomes" id="UP001165136"/>
    </source>
</evidence>
<reference evidence="2" key="1">
    <citation type="submission" date="2023-03" db="EMBL/GenBank/DDBJ databases">
        <title>Amycolatopsis taiwanensis NBRC 103393.</title>
        <authorList>
            <person name="Ichikawa N."/>
            <person name="Sato H."/>
            <person name="Tonouchi N."/>
        </authorList>
    </citation>
    <scope>NUCLEOTIDE SEQUENCE</scope>
    <source>
        <strain evidence="2">NBRC 103393</strain>
    </source>
</reference>
<evidence type="ECO:0000313" key="2">
    <source>
        <dbReference type="EMBL" id="GLY66076.1"/>
    </source>
</evidence>